<dbReference type="OrthoDB" id="3847604at2"/>
<dbReference type="PANTHER" id="PTHR40765:SF2">
    <property type="entry name" value="ESX-2 SECRETION SYSTEM ATPASE ECCB2"/>
    <property type="match status" value="1"/>
</dbReference>
<dbReference type="EMBL" id="CTEE01000001">
    <property type="protein sequence ID" value="CQD06994.1"/>
    <property type="molecule type" value="Genomic_DNA"/>
</dbReference>
<accession>A0A0E4CLX3</accession>
<keyword evidence="3" id="KW-1003">Cell membrane</keyword>
<dbReference type="GO" id="GO:0005886">
    <property type="term" value="C:plasma membrane"/>
    <property type="evidence" value="ECO:0007669"/>
    <property type="project" value="UniProtKB-SubCell"/>
</dbReference>
<dbReference type="GO" id="GO:0016787">
    <property type="term" value="F:hydrolase activity"/>
    <property type="evidence" value="ECO:0007669"/>
    <property type="project" value="UniProtKB-KW"/>
</dbReference>
<evidence type="ECO:0000256" key="4">
    <source>
        <dbReference type="ARBA" id="ARBA00022692"/>
    </source>
</evidence>
<dbReference type="InterPro" id="IPR044857">
    <property type="entry name" value="T7SS_EccB_R1"/>
</dbReference>
<dbReference type="STRING" id="141349.BN1232_01222"/>
<dbReference type="RefSeq" id="WP_090600547.1">
    <property type="nucleotide sequence ID" value="NZ_CTEE01000001.1"/>
</dbReference>
<dbReference type="Gene3D" id="2.40.50.910">
    <property type="entry name" value="Type VII secretion system EccB, repeat 3 domain"/>
    <property type="match status" value="1"/>
</dbReference>
<evidence type="ECO:0000256" key="10">
    <source>
        <dbReference type="SAM" id="Phobius"/>
    </source>
</evidence>
<evidence type="ECO:0000256" key="9">
    <source>
        <dbReference type="ARBA" id="ARBA00023136"/>
    </source>
</evidence>
<dbReference type="InterPro" id="IPR042485">
    <property type="entry name" value="T7SS_EccB_R3"/>
</dbReference>
<dbReference type="GO" id="GO:0005524">
    <property type="term" value="F:ATP binding"/>
    <property type="evidence" value="ECO:0007669"/>
    <property type="project" value="UniProtKB-KW"/>
</dbReference>
<protein>
    <submittedName>
        <fullName evidence="11">Type VII secretion protein EccB, Actinobacterial</fullName>
    </submittedName>
</protein>
<evidence type="ECO:0000256" key="7">
    <source>
        <dbReference type="ARBA" id="ARBA00022840"/>
    </source>
</evidence>
<keyword evidence="4 10" id="KW-0812">Transmembrane</keyword>
<organism evidence="11 12">
    <name type="scientific">Mycobacterium lentiflavum</name>
    <dbReference type="NCBI Taxonomy" id="141349"/>
    <lineage>
        <taxon>Bacteria</taxon>
        <taxon>Bacillati</taxon>
        <taxon>Actinomycetota</taxon>
        <taxon>Actinomycetes</taxon>
        <taxon>Mycobacteriales</taxon>
        <taxon>Mycobacteriaceae</taxon>
        <taxon>Mycobacterium</taxon>
        <taxon>Mycobacterium simiae complex</taxon>
    </lineage>
</organism>
<keyword evidence="6" id="KW-0378">Hydrolase</keyword>
<keyword evidence="7" id="KW-0067">ATP-binding</keyword>
<dbReference type="Proteomes" id="UP000199251">
    <property type="component" value="Unassembled WGS sequence"/>
</dbReference>
<evidence type="ECO:0000256" key="5">
    <source>
        <dbReference type="ARBA" id="ARBA00022741"/>
    </source>
</evidence>
<keyword evidence="5" id="KW-0547">Nucleotide-binding</keyword>
<evidence type="ECO:0000256" key="3">
    <source>
        <dbReference type="ARBA" id="ARBA00022475"/>
    </source>
</evidence>
<evidence type="ECO:0000256" key="6">
    <source>
        <dbReference type="ARBA" id="ARBA00022801"/>
    </source>
</evidence>
<keyword evidence="9 10" id="KW-0472">Membrane</keyword>
<feature type="transmembrane region" description="Helical" evidence="10">
    <location>
        <begin position="45"/>
        <end position="64"/>
    </location>
</feature>
<evidence type="ECO:0000256" key="1">
    <source>
        <dbReference type="ARBA" id="ARBA00004162"/>
    </source>
</evidence>
<evidence type="ECO:0000313" key="12">
    <source>
        <dbReference type="Proteomes" id="UP000199251"/>
    </source>
</evidence>
<evidence type="ECO:0000313" key="11">
    <source>
        <dbReference type="EMBL" id="CQD06994.1"/>
    </source>
</evidence>
<dbReference type="Gene3D" id="3.30.2390.20">
    <property type="entry name" value="Type VII secretion system EccB, repeat 1 domain"/>
    <property type="match status" value="1"/>
</dbReference>
<keyword evidence="8 10" id="KW-1133">Transmembrane helix</keyword>
<name>A0A0E4CLX3_MYCLN</name>
<dbReference type="PANTHER" id="PTHR40765">
    <property type="entry name" value="ESX-2 SECRETION SYSTEM ATPASE ECCB2"/>
    <property type="match status" value="1"/>
</dbReference>
<dbReference type="InterPro" id="IPR007795">
    <property type="entry name" value="T7SS_EccB"/>
</dbReference>
<dbReference type="AlphaFoldDB" id="A0A0E4CLX3"/>
<dbReference type="GO" id="GO:0005576">
    <property type="term" value="C:extracellular region"/>
    <property type="evidence" value="ECO:0007669"/>
    <property type="project" value="TreeGrafter"/>
</dbReference>
<dbReference type="Pfam" id="PF05108">
    <property type="entry name" value="T7SS_ESX1_EccB"/>
    <property type="match status" value="1"/>
</dbReference>
<evidence type="ECO:0000256" key="2">
    <source>
        <dbReference type="ARBA" id="ARBA00008149"/>
    </source>
</evidence>
<reference evidence="11 12" key="1">
    <citation type="submission" date="2015-03" db="EMBL/GenBank/DDBJ databases">
        <authorList>
            <person name="Urmite Genomes"/>
        </authorList>
    </citation>
    <scope>NUCLEOTIDE SEQUENCE [LARGE SCALE GENOMIC DNA]</scope>
    <source>
        <strain evidence="11 12">CSUR P1491</strain>
    </source>
</reference>
<evidence type="ECO:0000256" key="8">
    <source>
        <dbReference type="ARBA" id="ARBA00022989"/>
    </source>
</evidence>
<comment type="similarity">
    <text evidence="2">Belongs to the EccB family.</text>
</comment>
<comment type="subcellular location">
    <subcellularLocation>
        <location evidence="1">Cell membrane</location>
        <topology evidence="1">Single-pass membrane protein</topology>
    </subcellularLocation>
</comment>
<dbReference type="NCBIfam" id="TIGR03919">
    <property type="entry name" value="T7SS_EccB"/>
    <property type="match status" value="1"/>
</dbReference>
<sequence length="460" mass="47584">MPHQSTTWAQVSGYRFLLRRIERALLGGAYGTFGEPLRARTGPLTVGWVLTAVAVVGCALIGLLRPHVRLDHAQIVMGKETGALYVRVGDTWHPVLNLASARLVAATDANPQAVPEPELRRTKRGPLLGIPGAPQLLGPQLSGDDAVWTICDTEGATATTVIVGPAGGPSAHRLARDQALLVAPGTGPPTYLLYDGERAVVDLADTAVVRALRLEGRVPLVVSQSLLNTIPEAPPITAPRIRGVGGRSAGLPDFPVGSVLRITRGDGDEYYAVLSTGVQRVGQVAADLMRFSDSRGAANIIAVTPDVIRGAAIVDSLPVGTFPERAPGDRGLIGTTTVCVSSGSTASGAEILTASGLPLASGQVPVSLSQADGRGPALDAVYLPPGRTVYVRGTGGASTRYLVIDTGVRFAIHDDDAARDLGLQTDPVPVPWSMIAVLPAGPELSRAGASVVRDTIAGSS</sequence>
<gene>
    <name evidence="11" type="ORF">BN1232_01222</name>
</gene>
<proteinExistence type="inferred from homology"/>